<evidence type="ECO:0000313" key="3">
    <source>
        <dbReference type="Proteomes" id="UP001234178"/>
    </source>
</evidence>
<evidence type="ECO:0000256" key="1">
    <source>
        <dbReference type="SAM" id="MobiDB-lite"/>
    </source>
</evidence>
<keyword evidence="3" id="KW-1185">Reference proteome</keyword>
<name>A0ABR0B2A0_9CRUS</name>
<reference evidence="2 3" key="1">
    <citation type="journal article" date="2023" name="Nucleic Acids Res.">
        <title>The hologenome of Daphnia magna reveals possible DNA methylation and microbiome-mediated evolution of the host genome.</title>
        <authorList>
            <person name="Chaturvedi A."/>
            <person name="Li X."/>
            <person name="Dhandapani V."/>
            <person name="Marshall H."/>
            <person name="Kissane S."/>
            <person name="Cuenca-Cambronero M."/>
            <person name="Asole G."/>
            <person name="Calvet F."/>
            <person name="Ruiz-Romero M."/>
            <person name="Marangio P."/>
            <person name="Guigo R."/>
            <person name="Rago D."/>
            <person name="Mirbahai L."/>
            <person name="Eastwood N."/>
            <person name="Colbourne J.K."/>
            <person name="Zhou J."/>
            <person name="Mallon E."/>
            <person name="Orsini L."/>
        </authorList>
    </citation>
    <scope>NUCLEOTIDE SEQUENCE [LARGE SCALE GENOMIC DNA]</scope>
    <source>
        <strain evidence="2">LRV0_1</strain>
    </source>
</reference>
<proteinExistence type="predicted"/>
<comment type="caution">
    <text evidence="2">The sequence shown here is derived from an EMBL/GenBank/DDBJ whole genome shotgun (WGS) entry which is preliminary data.</text>
</comment>
<accession>A0ABR0B2A0</accession>
<protein>
    <submittedName>
        <fullName evidence="2">Uncharacterized protein</fullName>
    </submittedName>
</protein>
<dbReference type="Proteomes" id="UP001234178">
    <property type="component" value="Unassembled WGS sequence"/>
</dbReference>
<organism evidence="2 3">
    <name type="scientific">Daphnia magna</name>
    <dbReference type="NCBI Taxonomy" id="35525"/>
    <lineage>
        <taxon>Eukaryota</taxon>
        <taxon>Metazoa</taxon>
        <taxon>Ecdysozoa</taxon>
        <taxon>Arthropoda</taxon>
        <taxon>Crustacea</taxon>
        <taxon>Branchiopoda</taxon>
        <taxon>Diplostraca</taxon>
        <taxon>Cladocera</taxon>
        <taxon>Anomopoda</taxon>
        <taxon>Daphniidae</taxon>
        <taxon>Daphnia</taxon>
    </lineage>
</organism>
<gene>
    <name evidence="2" type="ORF">OUZ56_027903</name>
</gene>
<sequence length="88" mass="10600">MSPGRHRSLFYSYTSSNKLRIIYCFRCYSNLKCATHSSSSRHPQVVKQRENEHTRHRLHNRPKMNPFKRYGWFALCHFHPKGFTNAMK</sequence>
<feature type="region of interest" description="Disordered" evidence="1">
    <location>
        <begin position="39"/>
        <end position="62"/>
    </location>
</feature>
<dbReference type="EMBL" id="JAOYFB010000040">
    <property type="protein sequence ID" value="KAK4035821.1"/>
    <property type="molecule type" value="Genomic_DNA"/>
</dbReference>
<evidence type="ECO:0000313" key="2">
    <source>
        <dbReference type="EMBL" id="KAK4035821.1"/>
    </source>
</evidence>